<dbReference type="InterPro" id="IPR036396">
    <property type="entry name" value="Cyt_P450_sf"/>
</dbReference>
<keyword evidence="4 8" id="KW-0479">Metal-binding</keyword>
<accession>A0A8H7N693</accession>
<evidence type="ECO:0000313" key="11">
    <source>
        <dbReference type="EMBL" id="KAF9749857.1"/>
    </source>
</evidence>
<dbReference type="InterPro" id="IPR001128">
    <property type="entry name" value="Cyt_P450"/>
</dbReference>
<dbReference type="CDD" id="cd11041">
    <property type="entry name" value="CYP503A1-like"/>
    <property type="match status" value="1"/>
</dbReference>
<dbReference type="GO" id="GO:0020037">
    <property type="term" value="F:heme binding"/>
    <property type="evidence" value="ECO:0007669"/>
    <property type="project" value="InterPro"/>
</dbReference>
<evidence type="ECO:0000256" key="8">
    <source>
        <dbReference type="PIRSR" id="PIRSR602403-1"/>
    </source>
</evidence>
<evidence type="ECO:0000256" key="10">
    <source>
        <dbReference type="SAM" id="Phobius"/>
    </source>
</evidence>
<proteinExistence type="inferred from homology"/>
<dbReference type="Pfam" id="PF00067">
    <property type="entry name" value="p450"/>
    <property type="match status" value="1"/>
</dbReference>
<keyword evidence="3 8" id="KW-0349">Heme</keyword>
<evidence type="ECO:0000256" key="5">
    <source>
        <dbReference type="ARBA" id="ARBA00023002"/>
    </source>
</evidence>
<dbReference type="AlphaFoldDB" id="A0A8H7N693"/>
<organism evidence="11 12">
    <name type="scientific">Bionectria ochroleuca</name>
    <name type="common">Gliocladium roseum</name>
    <dbReference type="NCBI Taxonomy" id="29856"/>
    <lineage>
        <taxon>Eukaryota</taxon>
        <taxon>Fungi</taxon>
        <taxon>Dikarya</taxon>
        <taxon>Ascomycota</taxon>
        <taxon>Pezizomycotina</taxon>
        <taxon>Sordariomycetes</taxon>
        <taxon>Hypocreomycetidae</taxon>
        <taxon>Hypocreales</taxon>
        <taxon>Bionectriaceae</taxon>
        <taxon>Clonostachys</taxon>
    </lineage>
</organism>
<dbReference type="InterPro" id="IPR002403">
    <property type="entry name" value="Cyt_P450_E_grp-IV"/>
</dbReference>
<protein>
    <recommendedName>
        <fullName evidence="13">Cytochrome P450</fullName>
    </recommendedName>
</protein>
<keyword evidence="6 8" id="KW-0408">Iron</keyword>
<evidence type="ECO:0008006" key="13">
    <source>
        <dbReference type="Google" id="ProtNLM"/>
    </source>
</evidence>
<evidence type="ECO:0000256" key="3">
    <source>
        <dbReference type="ARBA" id="ARBA00022617"/>
    </source>
</evidence>
<evidence type="ECO:0000313" key="12">
    <source>
        <dbReference type="Proteomes" id="UP000616885"/>
    </source>
</evidence>
<gene>
    <name evidence="11" type="ORF">IM811_015884</name>
</gene>
<evidence type="ECO:0000256" key="2">
    <source>
        <dbReference type="ARBA" id="ARBA00010617"/>
    </source>
</evidence>
<dbReference type="PANTHER" id="PTHR46206:SF2">
    <property type="entry name" value="CYTOCHROME P450 MONOOXYGENASE AUSG-RELATED"/>
    <property type="match status" value="1"/>
</dbReference>
<dbReference type="SUPFAM" id="SSF48264">
    <property type="entry name" value="Cytochrome P450"/>
    <property type="match status" value="1"/>
</dbReference>
<keyword evidence="7 9" id="KW-0503">Monooxygenase</keyword>
<keyword evidence="10" id="KW-1133">Transmembrane helix</keyword>
<dbReference type="PRINTS" id="PR00465">
    <property type="entry name" value="EP450IV"/>
</dbReference>
<evidence type="ECO:0000256" key="9">
    <source>
        <dbReference type="RuleBase" id="RU000461"/>
    </source>
</evidence>
<evidence type="ECO:0000256" key="4">
    <source>
        <dbReference type="ARBA" id="ARBA00022723"/>
    </source>
</evidence>
<comment type="cofactor">
    <cofactor evidence="1 8">
        <name>heme</name>
        <dbReference type="ChEBI" id="CHEBI:30413"/>
    </cofactor>
</comment>
<keyword evidence="10" id="KW-0812">Transmembrane</keyword>
<dbReference type="GO" id="GO:0004497">
    <property type="term" value="F:monooxygenase activity"/>
    <property type="evidence" value="ECO:0007669"/>
    <property type="project" value="UniProtKB-KW"/>
</dbReference>
<keyword evidence="5 9" id="KW-0560">Oxidoreductase</keyword>
<dbReference type="PROSITE" id="PS00086">
    <property type="entry name" value="CYTOCHROME_P450"/>
    <property type="match status" value="1"/>
</dbReference>
<feature type="transmembrane region" description="Helical" evidence="10">
    <location>
        <begin position="20"/>
        <end position="39"/>
    </location>
</feature>
<feature type="binding site" description="axial binding residue" evidence="8">
    <location>
        <position position="462"/>
    </location>
    <ligand>
        <name>heme</name>
        <dbReference type="ChEBI" id="CHEBI:30413"/>
    </ligand>
    <ligandPart>
        <name>Fe</name>
        <dbReference type="ChEBI" id="CHEBI:18248"/>
    </ligandPart>
</feature>
<evidence type="ECO:0000256" key="7">
    <source>
        <dbReference type="ARBA" id="ARBA00023033"/>
    </source>
</evidence>
<reference evidence="11" key="1">
    <citation type="submission" date="2020-10" db="EMBL/GenBank/DDBJ databases">
        <title>High-Quality Genome Resource of Clonostachys rosea strain S41 by Oxford Nanopore Long-Read Sequencing.</title>
        <authorList>
            <person name="Wang H."/>
        </authorList>
    </citation>
    <scope>NUCLEOTIDE SEQUENCE</scope>
    <source>
        <strain evidence="11">S41</strain>
    </source>
</reference>
<comment type="caution">
    <text evidence="11">The sequence shown here is derived from an EMBL/GenBank/DDBJ whole genome shotgun (WGS) entry which is preliminary data.</text>
</comment>
<comment type="similarity">
    <text evidence="2 9">Belongs to the cytochrome P450 family.</text>
</comment>
<dbReference type="GO" id="GO:0016705">
    <property type="term" value="F:oxidoreductase activity, acting on paired donors, with incorporation or reduction of molecular oxygen"/>
    <property type="evidence" value="ECO:0007669"/>
    <property type="project" value="InterPro"/>
</dbReference>
<evidence type="ECO:0000256" key="6">
    <source>
        <dbReference type="ARBA" id="ARBA00023004"/>
    </source>
</evidence>
<sequence>MTLSNSSTHHLPASSALISYLDLPTLSFFLATAVFIVLFSRVRRSRDTIPILNPKKKFELTAHRVKKLFLTNGNAMVDSWFSANPHKPARLHADFGEVTILPPNLTNEIRNDERFNFSKWTLNAFHGHTPGFEGFREGGHDSRILQNVIIKDITKSLNQITEPLAEETALAVSDVLPSDKEWHTIPIRSTIAHIVARVSSRVFLGTEICRNKRWLEITLRYTVDAFMAAENLRLWPAPLRPLVHWFMPSCQKLRSEVAEAKEIITPVLEDRRLKKKQVQQGQVKYEAPDDAIEWVERAANGESYDPVSIQLILSVAAIHTTSDLVTQVMIRLAQNPEILEPLRNEIQTTLKQDGWRKTSLYNMKLLDSVIKESQRIKPIGNVVMRRVASEDVTLSDGTRVSKDSTIAVTSRRLWDKTIYAEPEKWDGYRFYNMRSDPDKQASAQLVATSDKFLAWGHGKHACPGRFFASNEVKIILIYLLMNYDWELPEGASTVIHNVGLAMTMDPALELRIKEREVPIEI</sequence>
<dbReference type="InterPro" id="IPR017972">
    <property type="entry name" value="Cyt_P450_CS"/>
</dbReference>
<name>A0A8H7N693_BIOOC</name>
<dbReference type="PANTHER" id="PTHR46206">
    <property type="entry name" value="CYTOCHROME P450"/>
    <property type="match status" value="1"/>
</dbReference>
<dbReference type="EMBL" id="JADCTT010000007">
    <property type="protein sequence ID" value="KAF9749857.1"/>
    <property type="molecule type" value="Genomic_DNA"/>
</dbReference>
<dbReference type="Proteomes" id="UP000616885">
    <property type="component" value="Unassembled WGS sequence"/>
</dbReference>
<keyword evidence="10" id="KW-0472">Membrane</keyword>
<dbReference type="GO" id="GO:0005506">
    <property type="term" value="F:iron ion binding"/>
    <property type="evidence" value="ECO:0007669"/>
    <property type="project" value="InterPro"/>
</dbReference>
<evidence type="ECO:0000256" key="1">
    <source>
        <dbReference type="ARBA" id="ARBA00001971"/>
    </source>
</evidence>
<dbReference type="Gene3D" id="1.10.630.10">
    <property type="entry name" value="Cytochrome P450"/>
    <property type="match status" value="1"/>
</dbReference>